<dbReference type="Pfam" id="PF12681">
    <property type="entry name" value="Glyoxalase_2"/>
    <property type="match status" value="1"/>
</dbReference>
<evidence type="ECO:0000313" key="2">
    <source>
        <dbReference type="EMBL" id="MBV7274704.1"/>
    </source>
</evidence>
<dbReference type="InterPro" id="IPR025870">
    <property type="entry name" value="Glyoxalase-like_dom"/>
</dbReference>
<accession>A0A949TKU3</accession>
<dbReference type="InterPro" id="IPR037523">
    <property type="entry name" value="VOC_core"/>
</dbReference>
<evidence type="ECO:0000259" key="1">
    <source>
        <dbReference type="PROSITE" id="PS51819"/>
    </source>
</evidence>
<dbReference type="RefSeq" id="WP_218321765.1">
    <property type="nucleotide sequence ID" value="NZ_JAEEGC010000095.1"/>
</dbReference>
<organism evidence="2 3">
    <name type="scientific">Clostridium thailandense</name>
    <dbReference type="NCBI Taxonomy" id="2794346"/>
    <lineage>
        <taxon>Bacteria</taxon>
        <taxon>Bacillati</taxon>
        <taxon>Bacillota</taxon>
        <taxon>Clostridia</taxon>
        <taxon>Eubacteriales</taxon>
        <taxon>Clostridiaceae</taxon>
        <taxon>Clostridium</taxon>
    </lineage>
</organism>
<dbReference type="PROSITE" id="PS51819">
    <property type="entry name" value="VOC"/>
    <property type="match status" value="1"/>
</dbReference>
<proteinExistence type="predicted"/>
<reference evidence="2" key="1">
    <citation type="submission" date="2020-12" db="EMBL/GenBank/DDBJ databases">
        <title>Clostridium thailandense sp. nov., a novel acetogenic bacterium isolated from peat land soil in Thailand.</title>
        <authorList>
            <person name="Chaikitkaew S."/>
            <person name="Birkeland N.K."/>
        </authorList>
    </citation>
    <scope>NUCLEOTIDE SEQUENCE</scope>
    <source>
        <strain evidence="2">PL3</strain>
    </source>
</reference>
<name>A0A949TKU3_9CLOT</name>
<dbReference type="EMBL" id="JAEEGC010000095">
    <property type="protein sequence ID" value="MBV7274704.1"/>
    <property type="molecule type" value="Genomic_DNA"/>
</dbReference>
<comment type="caution">
    <text evidence="2">The sequence shown here is derived from an EMBL/GenBank/DDBJ whole genome shotgun (WGS) entry which is preliminary data.</text>
</comment>
<gene>
    <name evidence="2" type="ORF">I6U48_17555</name>
</gene>
<evidence type="ECO:0000313" key="3">
    <source>
        <dbReference type="Proteomes" id="UP000694308"/>
    </source>
</evidence>
<dbReference type="Proteomes" id="UP000694308">
    <property type="component" value="Unassembled WGS sequence"/>
</dbReference>
<protein>
    <submittedName>
        <fullName evidence="2">Glyoxalase/bleomycin resistance/dioxygenase family protein</fullName>
    </submittedName>
</protein>
<feature type="domain" description="VOC" evidence="1">
    <location>
        <begin position="2"/>
        <end position="118"/>
    </location>
</feature>
<dbReference type="AlphaFoldDB" id="A0A949TKU3"/>
<keyword evidence="3" id="KW-1185">Reference proteome</keyword>
<sequence>MKFICPLITVEDINVSRLFYEKLLNQKVKYDFGENVSFESGFAIHLRSHFSQLIDNKIITKASNSFELYFEHDDVDSFAKELKNNKVELVHNTREQPWRQKVVRFYDPDKNIIEVGESMEFLSFRLSEEGKSIEEISSITGLAKEFVKESIAKMKKSENKICT</sequence>